<dbReference type="OrthoDB" id="1738325at2759"/>
<protein>
    <recommendedName>
        <fullName evidence="5">S1-like domain-containing protein</fullName>
    </recommendedName>
</protein>
<dbReference type="GO" id="GO:0005634">
    <property type="term" value="C:nucleus"/>
    <property type="evidence" value="ECO:0007669"/>
    <property type="project" value="TreeGrafter"/>
</dbReference>
<dbReference type="InterPro" id="IPR039294">
    <property type="entry name" value="EIF1AD"/>
</dbReference>
<dbReference type="SMART" id="SM00652">
    <property type="entry name" value="eIF1a"/>
    <property type="match status" value="1"/>
</dbReference>
<organism evidence="6 7">
    <name type="scientific">Cryoendolithus antarcticus</name>
    <dbReference type="NCBI Taxonomy" id="1507870"/>
    <lineage>
        <taxon>Eukaryota</taxon>
        <taxon>Fungi</taxon>
        <taxon>Dikarya</taxon>
        <taxon>Ascomycota</taxon>
        <taxon>Pezizomycotina</taxon>
        <taxon>Dothideomycetes</taxon>
        <taxon>Dothideomycetidae</taxon>
        <taxon>Cladosporiales</taxon>
        <taxon>Cladosporiaceae</taxon>
        <taxon>Cryoendolithus</taxon>
    </lineage>
</organism>
<evidence type="ECO:0000256" key="2">
    <source>
        <dbReference type="ARBA" id="ARBA00022884"/>
    </source>
</evidence>
<accession>A0A1V8SMD1</accession>
<feature type="domain" description="S1-like" evidence="5">
    <location>
        <begin position="23"/>
        <end position="83"/>
    </location>
</feature>
<dbReference type="InterPro" id="IPR001253">
    <property type="entry name" value="TIF_eIF-1A"/>
</dbReference>
<evidence type="ECO:0000256" key="3">
    <source>
        <dbReference type="PROSITE-ProRule" id="PRU00181"/>
    </source>
</evidence>
<dbReference type="GO" id="GO:0003723">
    <property type="term" value="F:RNA binding"/>
    <property type="evidence" value="ECO:0007669"/>
    <property type="project" value="UniProtKB-KW"/>
</dbReference>
<comment type="caution">
    <text evidence="6">The sequence shown here is derived from an EMBL/GenBank/DDBJ whole genome shotgun (WGS) entry which is preliminary data.</text>
</comment>
<keyword evidence="3" id="KW-0648">Protein biosynthesis</keyword>
<dbReference type="GO" id="GO:0003743">
    <property type="term" value="F:translation initiation factor activity"/>
    <property type="evidence" value="ECO:0007669"/>
    <property type="project" value="UniProtKB-UniRule"/>
</dbReference>
<feature type="region of interest" description="Disordered" evidence="4">
    <location>
        <begin position="114"/>
        <end position="141"/>
    </location>
</feature>
<sequence length="141" mass="15638">MPKPKRNINATAEETLFPPSILEPGQQIARVKQAAGKNLYHLELPDTSPLLAELPSKFRSTIWMKRGSYVLVDTSAMADRDNKLGGEIVNLVGDEKAWRKAKWWPVEFVAKAKGWGRGSGSEDEDQGPMMPPSESEEESEG</sequence>
<dbReference type="InterPro" id="IPR006196">
    <property type="entry name" value="RNA-binding_domain_S1_IF1"/>
</dbReference>
<keyword evidence="2" id="KW-0694">RNA-binding</keyword>
<gene>
    <name evidence="6" type="ORF">B0A48_14021</name>
</gene>
<evidence type="ECO:0000256" key="1">
    <source>
        <dbReference type="ARBA" id="ARBA00007340"/>
    </source>
</evidence>
<dbReference type="EMBL" id="NAJO01000036">
    <property type="protein sequence ID" value="OQO00234.1"/>
    <property type="molecule type" value="Genomic_DNA"/>
</dbReference>
<dbReference type="PANTHER" id="PTHR21641:SF0">
    <property type="entry name" value="RNA-BINDING PROTEIN EIF1AD-RELATED"/>
    <property type="match status" value="1"/>
</dbReference>
<evidence type="ECO:0000313" key="7">
    <source>
        <dbReference type="Proteomes" id="UP000192596"/>
    </source>
</evidence>
<dbReference type="PROSITE" id="PS50832">
    <property type="entry name" value="S1_IF1_TYPE"/>
    <property type="match status" value="1"/>
</dbReference>
<proteinExistence type="inferred from homology"/>
<name>A0A1V8SMD1_9PEZI</name>
<keyword evidence="3" id="KW-0396">Initiation factor</keyword>
<dbReference type="Proteomes" id="UP000192596">
    <property type="component" value="Unassembled WGS sequence"/>
</dbReference>
<comment type="similarity">
    <text evidence="1">Belongs to the EIF1AD family.</text>
</comment>
<evidence type="ECO:0000259" key="5">
    <source>
        <dbReference type="PROSITE" id="PS50832"/>
    </source>
</evidence>
<dbReference type="InterPro" id="IPR012340">
    <property type="entry name" value="NA-bd_OB-fold"/>
</dbReference>
<evidence type="ECO:0000313" key="6">
    <source>
        <dbReference type="EMBL" id="OQO00234.1"/>
    </source>
</evidence>
<dbReference type="InParanoid" id="A0A1V8SMD1"/>
<dbReference type="SUPFAM" id="SSF50249">
    <property type="entry name" value="Nucleic acid-binding proteins"/>
    <property type="match status" value="1"/>
</dbReference>
<reference evidence="7" key="1">
    <citation type="submission" date="2017-03" db="EMBL/GenBank/DDBJ databases">
        <title>Genomes of endolithic fungi from Antarctica.</title>
        <authorList>
            <person name="Coleine C."/>
            <person name="Masonjones S."/>
            <person name="Stajich J.E."/>
        </authorList>
    </citation>
    <scope>NUCLEOTIDE SEQUENCE [LARGE SCALE GENOMIC DNA]</scope>
    <source>
        <strain evidence="7">CCFEE 5527</strain>
    </source>
</reference>
<evidence type="ECO:0000256" key="4">
    <source>
        <dbReference type="SAM" id="MobiDB-lite"/>
    </source>
</evidence>
<dbReference type="Gene3D" id="2.40.50.140">
    <property type="entry name" value="Nucleic acid-binding proteins"/>
    <property type="match status" value="1"/>
</dbReference>
<dbReference type="Pfam" id="PF01176">
    <property type="entry name" value="eIF-1a"/>
    <property type="match status" value="1"/>
</dbReference>
<dbReference type="AlphaFoldDB" id="A0A1V8SMD1"/>
<dbReference type="PANTHER" id="PTHR21641">
    <property type="entry name" value="TRANSLATION INITIATION FACTOR-RELATED"/>
    <property type="match status" value="1"/>
</dbReference>
<keyword evidence="7" id="KW-1185">Reference proteome</keyword>
<dbReference type="STRING" id="1507870.A0A1V8SMD1"/>